<sequence length="101" mass="10951">MTGQATDECATLPREAREEIFGGDGSGPREAPLERQDEFATPEPPSVGREDSIPAEQDERDPVEQGPVDQDRDYVEAPPGARSLFAAVLAEIGSWRADVLK</sequence>
<proteinExistence type="predicted"/>
<dbReference type="AlphaFoldDB" id="A0A852Z3C9"/>
<protein>
    <submittedName>
        <fullName evidence="2">Uncharacterized protein</fullName>
    </submittedName>
</protein>
<comment type="caution">
    <text evidence="2">The sequence shown here is derived from an EMBL/GenBank/DDBJ whole genome shotgun (WGS) entry which is preliminary data.</text>
</comment>
<name>A0A852Z3C9_9ACTN</name>
<feature type="region of interest" description="Disordered" evidence="1">
    <location>
        <begin position="1"/>
        <end position="77"/>
    </location>
</feature>
<accession>A0A852Z3C9</accession>
<reference evidence="2 3" key="1">
    <citation type="submission" date="2020-07" db="EMBL/GenBank/DDBJ databases">
        <title>Genomic Encyclopedia of Type Strains, Phase III (KMG-III): the genomes of soil and plant-associated and newly described type strains.</title>
        <authorList>
            <person name="Whitman W."/>
        </authorList>
    </citation>
    <scope>NUCLEOTIDE SEQUENCE [LARGE SCALE GENOMIC DNA]</scope>
    <source>
        <strain evidence="2 3">CECT 8576</strain>
    </source>
</reference>
<evidence type="ECO:0000313" key="2">
    <source>
        <dbReference type="EMBL" id="NYH78136.1"/>
    </source>
</evidence>
<evidence type="ECO:0000313" key="3">
    <source>
        <dbReference type="Proteomes" id="UP000548304"/>
    </source>
</evidence>
<evidence type="ECO:0000256" key="1">
    <source>
        <dbReference type="SAM" id="MobiDB-lite"/>
    </source>
</evidence>
<dbReference type="Proteomes" id="UP000548304">
    <property type="component" value="Unassembled WGS sequence"/>
</dbReference>
<gene>
    <name evidence="2" type="ORF">FHR84_001458</name>
</gene>
<keyword evidence="3" id="KW-1185">Reference proteome</keyword>
<dbReference type="EMBL" id="JACBYW010000002">
    <property type="protein sequence ID" value="NYH78136.1"/>
    <property type="molecule type" value="Genomic_DNA"/>
</dbReference>
<dbReference type="RefSeq" id="WP_179534650.1">
    <property type="nucleotide sequence ID" value="NZ_JACBYW010000002.1"/>
</dbReference>
<organism evidence="2 3">
    <name type="scientific">Actinopolyspora biskrensis</name>
    <dbReference type="NCBI Taxonomy" id="1470178"/>
    <lineage>
        <taxon>Bacteria</taxon>
        <taxon>Bacillati</taxon>
        <taxon>Actinomycetota</taxon>
        <taxon>Actinomycetes</taxon>
        <taxon>Actinopolysporales</taxon>
        <taxon>Actinopolysporaceae</taxon>
        <taxon>Actinopolyspora</taxon>
    </lineage>
</organism>